<evidence type="ECO:0000256" key="2">
    <source>
        <dbReference type="ARBA" id="ARBA00023125"/>
    </source>
</evidence>
<evidence type="ECO:0000256" key="4">
    <source>
        <dbReference type="PROSITE-ProRule" id="PRU00335"/>
    </source>
</evidence>
<dbReference type="OrthoDB" id="9798857at2"/>
<organism evidence="6 7">
    <name type="scientific">Pseudomonas oryzihabitans</name>
    <dbReference type="NCBI Taxonomy" id="47885"/>
    <lineage>
        <taxon>Bacteria</taxon>
        <taxon>Pseudomonadati</taxon>
        <taxon>Pseudomonadota</taxon>
        <taxon>Gammaproteobacteria</taxon>
        <taxon>Pseudomonadales</taxon>
        <taxon>Pseudomonadaceae</taxon>
        <taxon>Pseudomonas</taxon>
    </lineage>
</organism>
<dbReference type="SUPFAM" id="SSF48498">
    <property type="entry name" value="Tetracyclin repressor-like, C-terminal domain"/>
    <property type="match status" value="1"/>
</dbReference>
<dbReference type="Pfam" id="PF00440">
    <property type="entry name" value="TetR_N"/>
    <property type="match status" value="1"/>
</dbReference>
<evidence type="ECO:0000256" key="3">
    <source>
        <dbReference type="ARBA" id="ARBA00023163"/>
    </source>
</evidence>
<dbReference type="KEGG" id="por:APT59_21430"/>
<keyword evidence="3" id="KW-0804">Transcription</keyword>
<dbReference type="EMBL" id="CP013987">
    <property type="protein sequence ID" value="ALZ86646.1"/>
    <property type="molecule type" value="Genomic_DNA"/>
</dbReference>
<feature type="domain" description="HTH tetR-type" evidence="5">
    <location>
        <begin position="9"/>
        <end position="69"/>
    </location>
</feature>
<dbReference type="PRINTS" id="PR00455">
    <property type="entry name" value="HTHTETR"/>
</dbReference>
<name>A0A0U4W9T4_9PSED</name>
<dbReference type="RefSeq" id="WP_059316687.1">
    <property type="nucleotide sequence ID" value="NZ_CP013987.1"/>
</dbReference>
<dbReference type="InterPro" id="IPR009057">
    <property type="entry name" value="Homeodomain-like_sf"/>
</dbReference>
<gene>
    <name evidence="6" type="ORF">APT59_21430</name>
</gene>
<reference evidence="6 7" key="1">
    <citation type="submission" date="2016-01" db="EMBL/GenBank/DDBJ databases">
        <title>Annotation of Pseudomonas oryzihabitans USDA-ARS-USMARC-56511.</title>
        <authorList>
            <person name="Harhay G.P."/>
            <person name="Harhay D.M."/>
            <person name="Smith T.P.L."/>
            <person name="Bono J.L."/>
            <person name="Heaton M.P."/>
            <person name="Clawson M.L."/>
            <person name="Chitko-Mckown C.G."/>
            <person name="Capik S.F."/>
            <person name="DeDonder K.D."/>
            <person name="Apley M.D."/>
            <person name="Lubbers B.V."/>
            <person name="White B.J."/>
            <person name="Larson R.L."/>
        </authorList>
    </citation>
    <scope>NUCLEOTIDE SEQUENCE [LARGE SCALE GENOMIC DNA]</scope>
    <source>
        <strain evidence="6 7">USDA-ARS-USMARC-56511</strain>
    </source>
</reference>
<dbReference type="SUPFAM" id="SSF46689">
    <property type="entry name" value="Homeodomain-like"/>
    <property type="match status" value="1"/>
</dbReference>
<protein>
    <submittedName>
        <fullName evidence="6">TetR family transcriptional regulator</fullName>
    </submittedName>
</protein>
<sequence length="196" mass="21055">MAWPLDQRAQTRQRILDSAARLFALKGFDAVGLDELMTDAGLTRGAFYHHFRTKTELYDQAIAHAAQVGSARLDSLGGEGLGQLVEHYLSRAHAEGESLRCPLAFLAADVTHREAAIRSSYTRFFARFVARLEQDLPGPPAQRRTQALQLATTLIGGVALARALDDEGLAEELLAACRQGGQGLLDAGEDLAAAAG</sequence>
<dbReference type="InterPro" id="IPR036271">
    <property type="entry name" value="Tet_transcr_reg_TetR-rel_C_sf"/>
</dbReference>
<evidence type="ECO:0000313" key="6">
    <source>
        <dbReference type="EMBL" id="ALZ86646.1"/>
    </source>
</evidence>
<dbReference type="GO" id="GO:0003677">
    <property type="term" value="F:DNA binding"/>
    <property type="evidence" value="ECO:0007669"/>
    <property type="project" value="UniProtKB-UniRule"/>
</dbReference>
<keyword evidence="1" id="KW-0805">Transcription regulation</keyword>
<evidence type="ECO:0000259" key="5">
    <source>
        <dbReference type="PROSITE" id="PS50977"/>
    </source>
</evidence>
<accession>A0A0U4W9T4</accession>
<dbReference type="Gene3D" id="1.10.10.60">
    <property type="entry name" value="Homeodomain-like"/>
    <property type="match status" value="1"/>
</dbReference>
<proteinExistence type="predicted"/>
<evidence type="ECO:0000313" key="7">
    <source>
        <dbReference type="Proteomes" id="UP000064137"/>
    </source>
</evidence>
<dbReference type="AlphaFoldDB" id="A0A0U4W9T4"/>
<dbReference type="Proteomes" id="UP000064137">
    <property type="component" value="Chromosome"/>
</dbReference>
<dbReference type="PROSITE" id="PS50977">
    <property type="entry name" value="HTH_TETR_2"/>
    <property type="match status" value="1"/>
</dbReference>
<dbReference type="PANTHER" id="PTHR47506">
    <property type="entry name" value="TRANSCRIPTIONAL REGULATORY PROTEIN"/>
    <property type="match status" value="1"/>
</dbReference>
<keyword evidence="2 4" id="KW-0238">DNA-binding</keyword>
<dbReference type="PANTHER" id="PTHR47506:SF7">
    <property type="entry name" value="TRANSCRIPTIONAL REGULATORY PROTEIN"/>
    <property type="match status" value="1"/>
</dbReference>
<dbReference type="Gene3D" id="1.10.357.10">
    <property type="entry name" value="Tetracycline Repressor, domain 2"/>
    <property type="match status" value="1"/>
</dbReference>
<evidence type="ECO:0000256" key="1">
    <source>
        <dbReference type="ARBA" id="ARBA00023015"/>
    </source>
</evidence>
<dbReference type="InterPro" id="IPR001647">
    <property type="entry name" value="HTH_TetR"/>
</dbReference>
<feature type="DNA-binding region" description="H-T-H motif" evidence="4">
    <location>
        <begin position="32"/>
        <end position="51"/>
    </location>
</feature>